<name>A0A844HH20_9RHOB</name>
<evidence type="ECO:0000256" key="1">
    <source>
        <dbReference type="ARBA" id="ARBA00023125"/>
    </source>
</evidence>
<dbReference type="InterPro" id="IPR036388">
    <property type="entry name" value="WH-like_DNA-bd_sf"/>
</dbReference>
<accession>A0A844HH20</accession>
<dbReference type="PROSITE" id="PS51755">
    <property type="entry name" value="OMPR_PHOB"/>
    <property type="match status" value="1"/>
</dbReference>
<protein>
    <recommendedName>
        <fullName evidence="3">OmpR/PhoB-type domain-containing protein</fullName>
    </recommendedName>
</protein>
<reference evidence="4 5" key="1">
    <citation type="submission" date="2019-11" db="EMBL/GenBank/DDBJ databases">
        <authorList>
            <person name="Dong K."/>
        </authorList>
    </citation>
    <scope>NUCLEOTIDE SEQUENCE [LARGE SCALE GENOMIC DNA]</scope>
    <source>
        <strain evidence="4 5">NBRC 112902</strain>
    </source>
</reference>
<keyword evidence="5" id="KW-1185">Reference proteome</keyword>
<gene>
    <name evidence="4" type="ORF">GL300_08810</name>
</gene>
<evidence type="ECO:0000313" key="4">
    <source>
        <dbReference type="EMBL" id="MTH59313.1"/>
    </source>
</evidence>
<dbReference type="GO" id="GO:0006355">
    <property type="term" value="P:regulation of DNA-templated transcription"/>
    <property type="evidence" value="ECO:0007669"/>
    <property type="project" value="InterPro"/>
</dbReference>
<evidence type="ECO:0000256" key="2">
    <source>
        <dbReference type="PROSITE-ProRule" id="PRU01091"/>
    </source>
</evidence>
<dbReference type="Gene3D" id="1.10.10.10">
    <property type="entry name" value="Winged helix-like DNA-binding domain superfamily/Winged helix DNA-binding domain"/>
    <property type="match status" value="1"/>
</dbReference>
<dbReference type="GO" id="GO:0000160">
    <property type="term" value="P:phosphorelay signal transduction system"/>
    <property type="evidence" value="ECO:0007669"/>
    <property type="project" value="InterPro"/>
</dbReference>
<feature type="domain" description="OmpR/PhoB-type" evidence="3">
    <location>
        <begin position="19"/>
        <end position="116"/>
    </location>
</feature>
<dbReference type="SUPFAM" id="SSF46894">
    <property type="entry name" value="C-terminal effector domain of the bipartite response regulators"/>
    <property type="match status" value="1"/>
</dbReference>
<dbReference type="InterPro" id="IPR016032">
    <property type="entry name" value="Sig_transdc_resp-reg_C-effctor"/>
</dbReference>
<dbReference type="GO" id="GO:0003677">
    <property type="term" value="F:DNA binding"/>
    <property type="evidence" value="ECO:0007669"/>
    <property type="project" value="UniProtKB-UniRule"/>
</dbReference>
<proteinExistence type="predicted"/>
<dbReference type="Pfam" id="PF00486">
    <property type="entry name" value="Trans_reg_C"/>
    <property type="match status" value="1"/>
</dbReference>
<dbReference type="CDD" id="cd00383">
    <property type="entry name" value="trans_reg_C"/>
    <property type="match status" value="1"/>
</dbReference>
<keyword evidence="1 2" id="KW-0238">DNA-binding</keyword>
<dbReference type="SMART" id="SM00862">
    <property type="entry name" value="Trans_reg_C"/>
    <property type="match status" value="1"/>
</dbReference>
<sequence length="131" mass="14179">MRYPDSLRLGRGAMSGQGERAFRIGEVTVDLEAGLILDTAGRPVTLRRQSFEVLRHLIAANGRVVGKEKLISTVWPGIAVTDDSLVQCIHDIRRALGPAGQVMLRTIPRRGSRVDPGTEGIIASKPVRAVS</sequence>
<dbReference type="OrthoDB" id="54411at2"/>
<dbReference type="EMBL" id="WMIG01000003">
    <property type="protein sequence ID" value="MTH59313.1"/>
    <property type="molecule type" value="Genomic_DNA"/>
</dbReference>
<dbReference type="InterPro" id="IPR001867">
    <property type="entry name" value="OmpR/PhoB-type_DNA-bd"/>
</dbReference>
<dbReference type="AlphaFoldDB" id="A0A844HH20"/>
<comment type="caution">
    <text evidence="4">The sequence shown here is derived from an EMBL/GenBank/DDBJ whole genome shotgun (WGS) entry which is preliminary data.</text>
</comment>
<organism evidence="4 5">
    <name type="scientific">Paracoccus litorisediminis</name>
    <dbReference type="NCBI Taxonomy" id="2006130"/>
    <lineage>
        <taxon>Bacteria</taxon>
        <taxon>Pseudomonadati</taxon>
        <taxon>Pseudomonadota</taxon>
        <taxon>Alphaproteobacteria</taxon>
        <taxon>Rhodobacterales</taxon>
        <taxon>Paracoccaceae</taxon>
        <taxon>Paracoccus</taxon>
    </lineage>
</organism>
<feature type="DNA-binding region" description="OmpR/PhoB-type" evidence="2">
    <location>
        <begin position="19"/>
        <end position="116"/>
    </location>
</feature>
<evidence type="ECO:0000259" key="3">
    <source>
        <dbReference type="PROSITE" id="PS51755"/>
    </source>
</evidence>
<evidence type="ECO:0000313" key="5">
    <source>
        <dbReference type="Proteomes" id="UP000449846"/>
    </source>
</evidence>
<dbReference type="Proteomes" id="UP000449846">
    <property type="component" value="Unassembled WGS sequence"/>
</dbReference>